<keyword evidence="3" id="KW-1185">Reference proteome</keyword>
<keyword evidence="1" id="KW-0472">Membrane</keyword>
<name>B4DCB0_9BACT</name>
<sequence length="180" mass="20317">MPMSKFTKATVVRIGIPLLRLLPSCAALYGFAALYDLGAKTFIIHTAPLQKLFYAPIVLFVWSGLALVPFILLRSSIVFYIYATIFFSCLAFMAYDYFVPFRYVSPYFQGEIQDAGGGYSRSGNHASIDYWISYPTFPPNEDDWPLSLVRVAPLALAFVYRRFYPLWATNASSDVATRTP</sequence>
<protein>
    <submittedName>
        <fullName evidence="2">Uncharacterized protein</fullName>
    </submittedName>
</protein>
<evidence type="ECO:0000256" key="1">
    <source>
        <dbReference type="SAM" id="Phobius"/>
    </source>
</evidence>
<comment type="caution">
    <text evidence="2">The sequence shown here is derived from an EMBL/GenBank/DDBJ whole genome shotgun (WGS) entry which is preliminary data.</text>
</comment>
<dbReference type="AlphaFoldDB" id="B4DCB0"/>
<keyword evidence="1" id="KW-1133">Transmembrane helix</keyword>
<feature type="transmembrane region" description="Helical" evidence="1">
    <location>
        <begin position="52"/>
        <end position="72"/>
    </location>
</feature>
<evidence type="ECO:0000313" key="2">
    <source>
        <dbReference type="EMBL" id="EDY15940.1"/>
    </source>
</evidence>
<dbReference type="InParanoid" id="B4DCB0"/>
<proteinExistence type="predicted"/>
<accession>B4DCB0</accession>
<dbReference type="Proteomes" id="UP000005824">
    <property type="component" value="Unassembled WGS sequence"/>
</dbReference>
<feature type="transmembrane region" description="Helical" evidence="1">
    <location>
        <begin position="12"/>
        <end position="32"/>
    </location>
</feature>
<feature type="transmembrane region" description="Helical" evidence="1">
    <location>
        <begin position="79"/>
        <end position="98"/>
    </location>
</feature>
<dbReference type="EMBL" id="ABVL01000046">
    <property type="protein sequence ID" value="EDY15940.1"/>
    <property type="molecule type" value="Genomic_DNA"/>
</dbReference>
<organism evidence="2 3">
    <name type="scientific">Chthoniobacter flavus Ellin428</name>
    <dbReference type="NCBI Taxonomy" id="497964"/>
    <lineage>
        <taxon>Bacteria</taxon>
        <taxon>Pseudomonadati</taxon>
        <taxon>Verrucomicrobiota</taxon>
        <taxon>Spartobacteria</taxon>
        <taxon>Chthoniobacterales</taxon>
        <taxon>Chthoniobacteraceae</taxon>
        <taxon>Chthoniobacter</taxon>
    </lineage>
</organism>
<gene>
    <name evidence="2" type="ORF">CfE428DRAFT_6551</name>
</gene>
<reference evidence="2 3" key="1">
    <citation type="journal article" date="2011" name="J. Bacteriol.">
        <title>Genome sequence of Chthoniobacter flavus Ellin428, an aerobic heterotrophic soil bacterium.</title>
        <authorList>
            <person name="Kant R."/>
            <person name="van Passel M.W."/>
            <person name="Palva A."/>
            <person name="Lucas S."/>
            <person name="Lapidus A."/>
            <person name="Glavina Del Rio T."/>
            <person name="Dalin E."/>
            <person name="Tice H."/>
            <person name="Bruce D."/>
            <person name="Goodwin L."/>
            <person name="Pitluck S."/>
            <person name="Larimer F.W."/>
            <person name="Land M.L."/>
            <person name="Hauser L."/>
            <person name="Sangwan P."/>
            <person name="de Vos W.M."/>
            <person name="Janssen P.H."/>
            <person name="Smidt H."/>
        </authorList>
    </citation>
    <scope>NUCLEOTIDE SEQUENCE [LARGE SCALE GENOMIC DNA]</scope>
    <source>
        <strain evidence="2 3">Ellin428</strain>
    </source>
</reference>
<evidence type="ECO:0000313" key="3">
    <source>
        <dbReference type="Proteomes" id="UP000005824"/>
    </source>
</evidence>
<keyword evidence="1" id="KW-0812">Transmembrane</keyword>